<dbReference type="InterPro" id="IPR017938">
    <property type="entry name" value="Riboflavin_synthase-like_b-brl"/>
</dbReference>
<dbReference type="SUPFAM" id="SSF63380">
    <property type="entry name" value="Riboflavin synthase domain-like"/>
    <property type="match status" value="1"/>
</dbReference>
<gene>
    <name evidence="2" type="ORF">HX798_26065</name>
</gene>
<dbReference type="PANTHER" id="PTHR47354">
    <property type="entry name" value="NADH OXIDOREDUCTASE HCR"/>
    <property type="match status" value="1"/>
</dbReference>
<sequence>MAARVIDTFYSALDIKALRFQLDRKLDLEAGSHVIFAVPNEPFTLSRTYSVVEYDPHAQVLTIAVKLEPQSRGGSAYMWCLLPGDEVPITSNGNSLPLSYGAMRYVLITGGIGVTSLLGIVRSLVASGKQVDMHYAAKAHSQAAFLCELHNLLGENLQFYAGDLQERLSIDAIIDSVDEGTLVYVCGPLRMLDAVRKYWVQSGLPPENLRYEAFTDSEESASPYPSAIVSDETIGSLRGSPQRVTLNPLSMKGATWGHKS</sequence>
<name>A0A7Y7ZG51_PSEPU</name>
<dbReference type="EMBL" id="JACARV010000100">
    <property type="protein sequence ID" value="NWC83727.1"/>
    <property type="molecule type" value="Genomic_DNA"/>
</dbReference>
<organism evidence="2 3">
    <name type="scientific">Pseudomonas putida</name>
    <name type="common">Arthrobacter siderocapsulatus</name>
    <dbReference type="NCBI Taxonomy" id="303"/>
    <lineage>
        <taxon>Bacteria</taxon>
        <taxon>Pseudomonadati</taxon>
        <taxon>Pseudomonadota</taxon>
        <taxon>Gammaproteobacteria</taxon>
        <taxon>Pseudomonadales</taxon>
        <taxon>Pseudomonadaceae</taxon>
        <taxon>Pseudomonas</taxon>
    </lineage>
</organism>
<dbReference type="Proteomes" id="UP000542695">
    <property type="component" value="Unassembled WGS sequence"/>
</dbReference>
<feature type="domain" description="FAD-binding FR-type" evidence="1">
    <location>
        <begin position="1"/>
        <end position="106"/>
    </location>
</feature>
<evidence type="ECO:0000313" key="3">
    <source>
        <dbReference type="Proteomes" id="UP000542695"/>
    </source>
</evidence>
<dbReference type="GO" id="GO:0016491">
    <property type="term" value="F:oxidoreductase activity"/>
    <property type="evidence" value="ECO:0007669"/>
    <property type="project" value="InterPro"/>
</dbReference>
<dbReference type="Gene3D" id="2.40.30.10">
    <property type="entry name" value="Translation factors"/>
    <property type="match status" value="1"/>
</dbReference>
<dbReference type="PROSITE" id="PS51384">
    <property type="entry name" value="FAD_FR"/>
    <property type="match status" value="1"/>
</dbReference>
<dbReference type="CDD" id="cd06185">
    <property type="entry name" value="PDR_like"/>
    <property type="match status" value="1"/>
</dbReference>
<dbReference type="InterPro" id="IPR039261">
    <property type="entry name" value="FNR_nucleotide-bd"/>
</dbReference>
<dbReference type="Gene3D" id="3.40.50.80">
    <property type="entry name" value="Nucleotide-binding domain of ferredoxin-NADP reductase (FNR) module"/>
    <property type="match status" value="1"/>
</dbReference>
<reference evidence="2 3" key="1">
    <citation type="submission" date="2020-04" db="EMBL/GenBank/DDBJ databases">
        <title>Molecular characterization of pseudomonads from Agaricus bisporus reveal novel blotch 2 pathogens in Western Europe.</title>
        <authorList>
            <person name="Taparia T."/>
            <person name="Krijger M."/>
            <person name="Haynes E."/>
            <person name="Elpinstone J.G."/>
            <person name="Noble R."/>
            <person name="Van Der Wolf J."/>
        </authorList>
    </citation>
    <scope>NUCLEOTIDE SEQUENCE [LARGE SCALE GENOMIC DNA]</scope>
    <source>
        <strain evidence="2 3">P7765</strain>
    </source>
</reference>
<dbReference type="PANTHER" id="PTHR47354:SF2">
    <property type="entry name" value="BLR2392 PROTEIN"/>
    <property type="match status" value="1"/>
</dbReference>
<protein>
    <submittedName>
        <fullName evidence="2">Ferredoxin reductase</fullName>
    </submittedName>
</protein>
<dbReference type="PRINTS" id="PR00409">
    <property type="entry name" value="PHDIOXRDTASE"/>
</dbReference>
<comment type="caution">
    <text evidence="2">The sequence shown here is derived from an EMBL/GenBank/DDBJ whole genome shotgun (WGS) entry which is preliminary data.</text>
</comment>
<dbReference type="RefSeq" id="WP_177011166.1">
    <property type="nucleotide sequence ID" value="NZ_JACARV010000100.1"/>
</dbReference>
<dbReference type="InterPro" id="IPR017927">
    <property type="entry name" value="FAD-bd_FR_type"/>
</dbReference>
<evidence type="ECO:0000259" key="1">
    <source>
        <dbReference type="PROSITE" id="PS51384"/>
    </source>
</evidence>
<evidence type="ECO:0000313" key="2">
    <source>
        <dbReference type="EMBL" id="NWC83727.1"/>
    </source>
</evidence>
<dbReference type="AlphaFoldDB" id="A0A7Y7ZG51"/>
<dbReference type="SUPFAM" id="SSF52343">
    <property type="entry name" value="Ferredoxin reductase-like, C-terminal NADP-linked domain"/>
    <property type="match status" value="1"/>
</dbReference>
<proteinExistence type="predicted"/>
<dbReference type="InterPro" id="IPR050415">
    <property type="entry name" value="MRET"/>
</dbReference>
<accession>A0A7Y7ZG51</accession>